<comment type="caution">
    <text evidence="2">The sequence shown here is derived from an EMBL/GenBank/DDBJ whole genome shotgun (WGS) entry which is preliminary data.</text>
</comment>
<feature type="signal peptide" evidence="1">
    <location>
        <begin position="1"/>
        <end position="22"/>
    </location>
</feature>
<dbReference type="Gene3D" id="2.60.40.4070">
    <property type="match status" value="1"/>
</dbReference>
<gene>
    <name evidence="2" type="ORF">KC729_18520</name>
</gene>
<name>A0A956M2E1_UNCEI</name>
<reference evidence="2" key="1">
    <citation type="submission" date="2020-04" db="EMBL/GenBank/DDBJ databases">
        <authorList>
            <person name="Zhang T."/>
        </authorList>
    </citation>
    <scope>NUCLEOTIDE SEQUENCE</scope>
    <source>
        <strain evidence="2">HKST-UBA01</strain>
    </source>
</reference>
<dbReference type="Proteomes" id="UP000697710">
    <property type="component" value="Unassembled WGS sequence"/>
</dbReference>
<proteinExistence type="predicted"/>
<evidence type="ECO:0000313" key="2">
    <source>
        <dbReference type="EMBL" id="MCA9729683.1"/>
    </source>
</evidence>
<keyword evidence="1" id="KW-0732">Signal</keyword>
<dbReference type="AlphaFoldDB" id="A0A956M2E1"/>
<evidence type="ECO:0000313" key="3">
    <source>
        <dbReference type="Proteomes" id="UP000697710"/>
    </source>
</evidence>
<sequence length="612" mass="62767">MKRYLAPGLSVLLLSIGTAAWAATITVTSGTDPIDIDWQTATIDDLPGPDGKVSFSEAMIASNNTPGADVIAFALPPSEWQMQWLFPNRAVIHSTYTFFWRAYDAVTIDGTTQTEATGDTNPDGAEVVLYGGEVYLNVDDCAYLGIDSGSVNINGSRSIARGNTGGINITYYGGSGGLIEDNIGGTLKLDRTSENVVVGNIFNRIRVLGWVGGGQPDLNNRIGGPAPEDRNYITGLGSYSSEGYPGGFSMQIFDAVGTVIENNSIGSTPDGMESGTPGASVGIRFEGENHDTTIRDNRIAGVLGIGIGPHHAGQLYGWAIYLGGSGSGVTIQGNTIGLDAEGVARLGSVIGIDSGATAASTITDIRIGGTGPGEGNVVAGHRLNGITVGRDVEQTRISGNSIYENAALGIDLLTSAGQYGLSPNDPLDGDAGGNGLQNFPVITSASTNGAVVEVLGSLQSSPSSAFSLEFFASPECDANGFGEGKVFLGSHDVVTDTGGDAAFQVILPASVSAGWVITATATLEPLGATSEFSACVVAEPGGAASVPADGAVEEAGIRLHAASPTPFRGSTTIKYELPASGQVRLVVFDASGRLVRTLAEGSQQPGVHQLAW</sequence>
<feature type="chain" id="PRO_5036868356" evidence="1">
    <location>
        <begin position="23"/>
        <end position="612"/>
    </location>
</feature>
<protein>
    <submittedName>
        <fullName evidence="2">Right-handed parallel beta-helix repeat-containing protein</fullName>
    </submittedName>
</protein>
<evidence type="ECO:0000256" key="1">
    <source>
        <dbReference type="SAM" id="SignalP"/>
    </source>
</evidence>
<accession>A0A956M2E1</accession>
<reference evidence="2" key="2">
    <citation type="journal article" date="2021" name="Microbiome">
        <title>Successional dynamics and alternative stable states in a saline activated sludge microbial community over 9 years.</title>
        <authorList>
            <person name="Wang Y."/>
            <person name="Ye J."/>
            <person name="Ju F."/>
            <person name="Liu L."/>
            <person name="Boyd J.A."/>
            <person name="Deng Y."/>
            <person name="Parks D.H."/>
            <person name="Jiang X."/>
            <person name="Yin X."/>
            <person name="Woodcroft B.J."/>
            <person name="Tyson G.W."/>
            <person name="Hugenholtz P."/>
            <person name="Polz M.F."/>
            <person name="Zhang T."/>
        </authorList>
    </citation>
    <scope>NUCLEOTIDE SEQUENCE</scope>
    <source>
        <strain evidence="2">HKST-UBA01</strain>
    </source>
</reference>
<feature type="non-terminal residue" evidence="2">
    <location>
        <position position="612"/>
    </location>
</feature>
<organism evidence="2 3">
    <name type="scientific">Eiseniibacteriota bacterium</name>
    <dbReference type="NCBI Taxonomy" id="2212470"/>
    <lineage>
        <taxon>Bacteria</taxon>
        <taxon>Candidatus Eiseniibacteriota</taxon>
    </lineage>
</organism>
<dbReference type="EMBL" id="JAGQHR010000799">
    <property type="protein sequence ID" value="MCA9729683.1"/>
    <property type="molecule type" value="Genomic_DNA"/>
</dbReference>